<dbReference type="AlphaFoldDB" id="A0A0D9YQD7"/>
<evidence type="ECO:0000256" key="1">
    <source>
        <dbReference type="SAM" id="MobiDB-lite"/>
    </source>
</evidence>
<evidence type="ECO:0000313" key="3">
    <source>
        <dbReference type="Proteomes" id="UP000026961"/>
    </source>
</evidence>
<dbReference type="Proteomes" id="UP000026961">
    <property type="component" value="Chromosome 2"/>
</dbReference>
<evidence type="ECO:0000313" key="2">
    <source>
        <dbReference type="EnsemblPlants" id="OGLUM02G11980.1"/>
    </source>
</evidence>
<feature type="region of interest" description="Disordered" evidence="1">
    <location>
        <begin position="1"/>
        <end position="34"/>
    </location>
</feature>
<name>A0A0D9YQD7_9ORYZ</name>
<proteinExistence type="predicted"/>
<feature type="compositionally biased region" description="Basic residues" evidence="1">
    <location>
        <begin position="9"/>
        <end position="28"/>
    </location>
</feature>
<dbReference type="Gramene" id="OGLUM02G11980.1">
    <property type="protein sequence ID" value="OGLUM02G11980.1"/>
    <property type="gene ID" value="OGLUM02G11980"/>
</dbReference>
<reference evidence="2" key="2">
    <citation type="submission" date="2018-05" db="EMBL/GenBank/DDBJ databases">
        <title>OgluRS3 (Oryza glumaepatula Reference Sequence Version 3).</title>
        <authorList>
            <person name="Zhang J."/>
            <person name="Kudrna D."/>
            <person name="Lee S."/>
            <person name="Talag J."/>
            <person name="Welchert J."/>
            <person name="Wing R.A."/>
        </authorList>
    </citation>
    <scope>NUCLEOTIDE SEQUENCE [LARGE SCALE GENOMIC DNA]</scope>
</reference>
<keyword evidence="3" id="KW-1185">Reference proteome</keyword>
<sequence>MSTPSSPSRHQRRQPHAFPRRGRARARQARPGSTRFFRLRLKLMKMTMMKYKHRRRK</sequence>
<reference evidence="2" key="1">
    <citation type="submission" date="2015-04" db="UniProtKB">
        <authorList>
            <consortium name="EnsemblPlants"/>
        </authorList>
    </citation>
    <scope>IDENTIFICATION</scope>
</reference>
<accession>A0A0D9YQD7</accession>
<protein>
    <submittedName>
        <fullName evidence="2">Uncharacterized protein</fullName>
    </submittedName>
</protein>
<dbReference type="EnsemblPlants" id="OGLUM02G11980.1">
    <property type="protein sequence ID" value="OGLUM02G11980.1"/>
    <property type="gene ID" value="OGLUM02G11980"/>
</dbReference>
<dbReference type="HOGENOM" id="CLU_2999710_0_0_1"/>
<organism evidence="2">
    <name type="scientific">Oryza glumipatula</name>
    <dbReference type="NCBI Taxonomy" id="40148"/>
    <lineage>
        <taxon>Eukaryota</taxon>
        <taxon>Viridiplantae</taxon>
        <taxon>Streptophyta</taxon>
        <taxon>Embryophyta</taxon>
        <taxon>Tracheophyta</taxon>
        <taxon>Spermatophyta</taxon>
        <taxon>Magnoliopsida</taxon>
        <taxon>Liliopsida</taxon>
        <taxon>Poales</taxon>
        <taxon>Poaceae</taxon>
        <taxon>BOP clade</taxon>
        <taxon>Oryzoideae</taxon>
        <taxon>Oryzeae</taxon>
        <taxon>Oryzinae</taxon>
        <taxon>Oryza</taxon>
    </lineage>
</organism>